<organism evidence="10 11">
    <name type="scientific">Candidatus Amulumruptor caecigallinarius</name>
    <dbReference type="NCBI Taxonomy" id="2109911"/>
    <lineage>
        <taxon>Bacteria</taxon>
        <taxon>Pseudomonadati</taxon>
        <taxon>Bacteroidota</taxon>
        <taxon>Bacteroidia</taxon>
        <taxon>Bacteroidales</taxon>
        <taxon>Muribaculaceae</taxon>
        <taxon>Candidatus Amulumruptor</taxon>
    </lineage>
</organism>
<keyword evidence="5" id="KW-0812">Transmembrane</keyword>
<evidence type="ECO:0000313" key="11">
    <source>
        <dbReference type="Proteomes" id="UP000711407"/>
    </source>
</evidence>
<dbReference type="Proteomes" id="UP000711407">
    <property type="component" value="Unassembled WGS sequence"/>
</dbReference>
<dbReference type="InterPro" id="IPR050222">
    <property type="entry name" value="MATE_MdtK"/>
</dbReference>
<protein>
    <recommendedName>
        <fullName evidence="9">Multidrug-efflux transporter</fullName>
    </recommendedName>
</protein>
<gene>
    <name evidence="10" type="ORF">K8V47_00195</name>
</gene>
<dbReference type="GO" id="GO:0006811">
    <property type="term" value="P:monoatomic ion transport"/>
    <property type="evidence" value="ECO:0007669"/>
    <property type="project" value="UniProtKB-KW"/>
</dbReference>
<dbReference type="Pfam" id="PF01554">
    <property type="entry name" value="MatE"/>
    <property type="match status" value="2"/>
</dbReference>
<dbReference type="EMBL" id="DYXT01000003">
    <property type="protein sequence ID" value="HJE38175.1"/>
    <property type="molecule type" value="Genomic_DNA"/>
</dbReference>
<proteinExistence type="predicted"/>
<keyword evidence="4" id="KW-1003">Cell membrane</keyword>
<dbReference type="InterPro" id="IPR048279">
    <property type="entry name" value="MdtK-like"/>
</dbReference>
<dbReference type="GO" id="GO:0015297">
    <property type="term" value="F:antiporter activity"/>
    <property type="evidence" value="ECO:0007669"/>
    <property type="project" value="UniProtKB-KW"/>
</dbReference>
<dbReference type="PANTHER" id="PTHR43298">
    <property type="entry name" value="MULTIDRUG RESISTANCE PROTEIN NORM-RELATED"/>
    <property type="match status" value="1"/>
</dbReference>
<evidence type="ECO:0000256" key="9">
    <source>
        <dbReference type="ARBA" id="ARBA00031636"/>
    </source>
</evidence>
<dbReference type="NCBIfam" id="TIGR00797">
    <property type="entry name" value="matE"/>
    <property type="match status" value="1"/>
</dbReference>
<evidence type="ECO:0000256" key="5">
    <source>
        <dbReference type="ARBA" id="ARBA00022692"/>
    </source>
</evidence>
<reference evidence="10" key="1">
    <citation type="journal article" date="2021" name="PeerJ">
        <title>Extensive microbial diversity within the chicken gut microbiome revealed by metagenomics and culture.</title>
        <authorList>
            <person name="Gilroy R."/>
            <person name="Ravi A."/>
            <person name="Getino M."/>
            <person name="Pursley I."/>
            <person name="Horton D.L."/>
            <person name="Alikhan N.F."/>
            <person name="Baker D."/>
            <person name="Gharbi K."/>
            <person name="Hall N."/>
            <person name="Watson M."/>
            <person name="Adriaenssens E.M."/>
            <person name="Foster-Nyarko E."/>
            <person name="Jarju S."/>
            <person name="Secka A."/>
            <person name="Antonio M."/>
            <person name="Oren A."/>
            <person name="Chaudhuri R.R."/>
            <person name="La Ragione R."/>
            <person name="Hildebrand F."/>
            <person name="Pallen M.J."/>
        </authorList>
    </citation>
    <scope>NUCLEOTIDE SEQUENCE</scope>
    <source>
        <strain evidence="10">4100</strain>
    </source>
</reference>
<evidence type="ECO:0000256" key="4">
    <source>
        <dbReference type="ARBA" id="ARBA00022475"/>
    </source>
</evidence>
<evidence type="ECO:0000256" key="1">
    <source>
        <dbReference type="ARBA" id="ARBA00004651"/>
    </source>
</evidence>
<dbReference type="GO" id="GO:0042910">
    <property type="term" value="F:xenobiotic transmembrane transporter activity"/>
    <property type="evidence" value="ECO:0007669"/>
    <property type="project" value="InterPro"/>
</dbReference>
<evidence type="ECO:0000256" key="6">
    <source>
        <dbReference type="ARBA" id="ARBA00022989"/>
    </source>
</evidence>
<evidence type="ECO:0000256" key="7">
    <source>
        <dbReference type="ARBA" id="ARBA00023065"/>
    </source>
</evidence>
<keyword evidence="8" id="KW-0472">Membrane</keyword>
<keyword evidence="2" id="KW-0813">Transport</keyword>
<sequence length="449" mass="48908">MSFSIQRYKSILSLGLPILVGQVGMIIVGFADTTMVGHYSTNALAAASFVNNLFNVAILACLGMTMGITPLAGALFAQKQYGRVGELVRNAVPVNVVFTLLLMGIMTAVYLNLDRLGQPEELLPIIRPYFIIYLVGMIPVIAFNIWAQWSYAINRTRMPMWIILGCNVLNIFGNYLLIYGNWGMPEMGLTGAGISTLVSRIVSAAVIMSMFFFKKEYREYAHGFIGAAFKWPIIRRVTNTSWPVALQMTFESGSFTAAAVMVGWIGAVELASFQVIVITGTLGFCVYYSMAAAVSVIVSNEAGLGNRQGMRDTAFSGYHILLALAAVASLFFIFGSHQLIRLFTEDPAVKACALSLIFPLVLYQLCDATQTCFANALRGTSNVMPMVGISFLSYAVIGIPATYLLGFPMGMGLYGIMLSFSVSLSVAAVLFIYYFMRTTRPNPTLSTSS</sequence>
<reference evidence="10" key="2">
    <citation type="submission" date="2021-09" db="EMBL/GenBank/DDBJ databases">
        <authorList>
            <person name="Gilroy R."/>
        </authorList>
    </citation>
    <scope>NUCLEOTIDE SEQUENCE</scope>
    <source>
        <strain evidence="10">4100</strain>
    </source>
</reference>
<comment type="caution">
    <text evidence="10">The sequence shown here is derived from an EMBL/GenBank/DDBJ whole genome shotgun (WGS) entry which is preliminary data.</text>
</comment>
<keyword evidence="7" id="KW-0406">Ion transport</keyword>
<name>A0A4Q0U9I6_9BACT</name>
<dbReference type="CDD" id="cd13131">
    <property type="entry name" value="MATE_NorM_like"/>
    <property type="match status" value="1"/>
</dbReference>
<dbReference type="AlphaFoldDB" id="A0A4Q0U9I6"/>
<evidence type="ECO:0000256" key="8">
    <source>
        <dbReference type="ARBA" id="ARBA00023136"/>
    </source>
</evidence>
<dbReference type="PANTHER" id="PTHR43298:SF2">
    <property type="entry name" value="FMN_FAD EXPORTER YEEO-RELATED"/>
    <property type="match status" value="1"/>
</dbReference>
<accession>A0A4Q0U9I6</accession>
<keyword evidence="6" id="KW-1133">Transmembrane helix</keyword>
<keyword evidence="3" id="KW-0050">Antiport</keyword>
<evidence type="ECO:0000313" key="10">
    <source>
        <dbReference type="EMBL" id="HJE38175.1"/>
    </source>
</evidence>
<evidence type="ECO:0000256" key="3">
    <source>
        <dbReference type="ARBA" id="ARBA00022449"/>
    </source>
</evidence>
<dbReference type="InterPro" id="IPR002528">
    <property type="entry name" value="MATE_fam"/>
</dbReference>
<dbReference type="PIRSF" id="PIRSF006603">
    <property type="entry name" value="DinF"/>
    <property type="match status" value="1"/>
</dbReference>
<dbReference type="GO" id="GO:0005886">
    <property type="term" value="C:plasma membrane"/>
    <property type="evidence" value="ECO:0007669"/>
    <property type="project" value="UniProtKB-SubCell"/>
</dbReference>
<evidence type="ECO:0000256" key="2">
    <source>
        <dbReference type="ARBA" id="ARBA00022448"/>
    </source>
</evidence>
<comment type="subcellular location">
    <subcellularLocation>
        <location evidence="1">Cell membrane</location>
        <topology evidence="1">Multi-pass membrane protein</topology>
    </subcellularLocation>
</comment>